<proteinExistence type="predicted"/>
<feature type="non-terminal residue" evidence="2">
    <location>
        <position position="143"/>
    </location>
</feature>
<dbReference type="EMBL" id="JAHFXS010000169">
    <property type="protein sequence ID" value="KAG9988177.1"/>
    <property type="molecule type" value="Genomic_DNA"/>
</dbReference>
<accession>A0A9P8G0X0</accession>
<gene>
    <name evidence="2" type="ORF">KCU98_g2810</name>
</gene>
<evidence type="ECO:0000313" key="3">
    <source>
        <dbReference type="Proteomes" id="UP000729357"/>
    </source>
</evidence>
<dbReference type="AlphaFoldDB" id="A0A9P8G0X0"/>
<comment type="caution">
    <text evidence="2">The sequence shown here is derived from an EMBL/GenBank/DDBJ whole genome shotgun (WGS) entry which is preliminary data.</text>
</comment>
<reference evidence="2" key="2">
    <citation type="submission" date="2021-08" db="EMBL/GenBank/DDBJ databases">
        <authorList>
            <person name="Gostincar C."/>
            <person name="Sun X."/>
            <person name="Song Z."/>
            <person name="Gunde-Cimerman N."/>
        </authorList>
    </citation>
    <scope>NUCLEOTIDE SEQUENCE</scope>
    <source>
        <strain evidence="2">EXF-9298</strain>
    </source>
</reference>
<organism evidence="2 3">
    <name type="scientific">Aureobasidium melanogenum</name>
    <name type="common">Aureobasidium pullulans var. melanogenum</name>
    <dbReference type="NCBI Taxonomy" id="46634"/>
    <lineage>
        <taxon>Eukaryota</taxon>
        <taxon>Fungi</taxon>
        <taxon>Dikarya</taxon>
        <taxon>Ascomycota</taxon>
        <taxon>Pezizomycotina</taxon>
        <taxon>Dothideomycetes</taxon>
        <taxon>Dothideomycetidae</taxon>
        <taxon>Dothideales</taxon>
        <taxon>Saccotheciaceae</taxon>
        <taxon>Aureobasidium</taxon>
    </lineage>
</organism>
<feature type="region of interest" description="Disordered" evidence="1">
    <location>
        <begin position="1"/>
        <end position="23"/>
    </location>
</feature>
<dbReference type="Proteomes" id="UP000729357">
    <property type="component" value="Unassembled WGS sequence"/>
</dbReference>
<sequence length="143" mass="16098">MSDSSVPADANVGWEELQSSSGSRYRIKASNYDIADKPTDEANIAEASGPSFQDLPVNWHYGTEGAPSQDIQNRTAITWYKLQKAEWYSPFSYKLTINCKDTYTYRFTDETGDTYKLDVWQNSGTHSVEYSSDKPTIVKISGN</sequence>
<keyword evidence="3" id="KW-1185">Reference proteome</keyword>
<reference evidence="2" key="1">
    <citation type="journal article" date="2021" name="J Fungi (Basel)">
        <title>Virulence traits and population genomics of the black yeast Aureobasidium melanogenum.</title>
        <authorList>
            <person name="Cernosa A."/>
            <person name="Sun X."/>
            <person name="Gostincar C."/>
            <person name="Fang C."/>
            <person name="Gunde-Cimerman N."/>
            <person name="Song Z."/>
        </authorList>
    </citation>
    <scope>NUCLEOTIDE SEQUENCE</scope>
    <source>
        <strain evidence="2">EXF-9298</strain>
    </source>
</reference>
<evidence type="ECO:0000256" key="1">
    <source>
        <dbReference type="SAM" id="MobiDB-lite"/>
    </source>
</evidence>
<evidence type="ECO:0000313" key="2">
    <source>
        <dbReference type="EMBL" id="KAG9988177.1"/>
    </source>
</evidence>
<protein>
    <submittedName>
        <fullName evidence="2">Uncharacterized protein</fullName>
    </submittedName>
</protein>
<name>A0A9P8G0X0_AURME</name>